<keyword evidence="4" id="KW-0808">Transferase</keyword>
<evidence type="ECO:0000313" key="13">
    <source>
        <dbReference type="Ensembl" id="ENSCINP00000005522.3"/>
    </source>
</evidence>
<dbReference type="InterPro" id="IPR011009">
    <property type="entry name" value="Kinase-like_dom_sf"/>
</dbReference>
<organism evidence="13 14">
    <name type="scientific">Ciona intestinalis</name>
    <name type="common">Transparent sea squirt</name>
    <name type="synonym">Ascidia intestinalis</name>
    <dbReference type="NCBI Taxonomy" id="7719"/>
    <lineage>
        <taxon>Eukaryota</taxon>
        <taxon>Metazoa</taxon>
        <taxon>Chordata</taxon>
        <taxon>Tunicata</taxon>
        <taxon>Ascidiacea</taxon>
        <taxon>Phlebobranchia</taxon>
        <taxon>Cionidae</taxon>
        <taxon>Ciona</taxon>
    </lineage>
</organism>
<feature type="compositionally biased region" description="Polar residues" evidence="11">
    <location>
        <begin position="303"/>
        <end position="327"/>
    </location>
</feature>
<comment type="catalytic activity">
    <reaction evidence="8">
        <text>L-threonyl-[protein] + ATP = O-phospho-L-threonyl-[protein] + ADP + H(+)</text>
        <dbReference type="Rhea" id="RHEA:46608"/>
        <dbReference type="Rhea" id="RHEA-COMP:11060"/>
        <dbReference type="Rhea" id="RHEA-COMP:11605"/>
        <dbReference type="ChEBI" id="CHEBI:15378"/>
        <dbReference type="ChEBI" id="CHEBI:30013"/>
        <dbReference type="ChEBI" id="CHEBI:30616"/>
        <dbReference type="ChEBI" id="CHEBI:61977"/>
        <dbReference type="ChEBI" id="CHEBI:456216"/>
        <dbReference type="EC" id="2.7.11.1"/>
    </reaction>
</comment>
<keyword evidence="5" id="KW-0547">Nucleotide-binding</keyword>
<dbReference type="STRING" id="7719.ENSCINP00000005522"/>
<reference evidence="13" key="4">
    <citation type="submission" date="2025-09" db="UniProtKB">
        <authorList>
            <consortium name="Ensembl"/>
        </authorList>
    </citation>
    <scope>IDENTIFICATION</scope>
</reference>
<dbReference type="AlphaFoldDB" id="F6UDW5"/>
<reference evidence="13" key="2">
    <citation type="journal article" date="2008" name="Genome Biol.">
        <title>Improved genome assembly and evidence-based global gene model set for the chordate Ciona intestinalis: new insight into intron and operon populations.</title>
        <authorList>
            <person name="Satou Y."/>
            <person name="Mineta K."/>
            <person name="Ogasawara M."/>
            <person name="Sasakura Y."/>
            <person name="Shoguchi E."/>
            <person name="Ueno K."/>
            <person name="Yamada L."/>
            <person name="Matsumoto J."/>
            <person name="Wasserscheid J."/>
            <person name="Dewar K."/>
            <person name="Wiley G.B."/>
            <person name="Macmil S.L."/>
            <person name="Roe B.A."/>
            <person name="Zeller R.W."/>
            <person name="Hastings K.E."/>
            <person name="Lemaire P."/>
            <person name="Lindquist E."/>
            <person name="Endo T."/>
            <person name="Hotta K."/>
            <person name="Inaba K."/>
        </authorList>
    </citation>
    <scope>NUCLEOTIDE SEQUENCE [LARGE SCALE GENOMIC DNA]</scope>
    <source>
        <strain evidence="13">wild type</strain>
    </source>
</reference>
<evidence type="ECO:0000256" key="6">
    <source>
        <dbReference type="ARBA" id="ARBA00022777"/>
    </source>
</evidence>
<keyword evidence="7" id="KW-0067">ATP-binding</keyword>
<dbReference type="InParanoid" id="F6UDW5"/>
<name>F6UDW5_CIOIN</name>
<sequence length="859" mass="100390">QKWQDIIKEVRFLTQIQHPNIVDYKGCYLKEHTAWLAMEYCIGSASDLVEVHKTSLEEAEISGIIHEAMQGLHYLHVHNKIHRDVKAGNILLTDQGHVKLADFGSASIASPANSFVGTPYWMAPEVILAMDEGQYDGKADIWSMGITSVELAERKPPLFNMNAMSALYHIAQNDPPVLNDPEDEESRPRRSWSQDFRNFVALLLQKVPDDRPTSNEVLQHPFMTKPRSATVVLELIERTKNVVRDLDNLQYRKMKKILIAETRQRANTIMTRQFQNAQYNFYECISRTNSLVSLQSNPSLVSIPGSSKSNSMNSLNDSHLSDTSSLATLRGGDKSDSSSTSSVTSLHQHQPPDLGATSGKGPTRGSRNQKDRFATIRSAQVIHRQLYEHNEDNRHREQLLGYKRMRQQHQKQLINYEQKLKNEMDEYSIKLIKELENLRSQYSQELERLIKRHQQDLEKEAKAVMSDDKKFQKHIGQQQDHEIKGFLLQQKKDYKSKKEQLKEDTNNLKASKDMKTDWLNRQISTLTSMHSRAESELRERHQQNADLELRKYRRRALLARHNREQDLLREELNMKQKHKEKEHEVLLKQHDSTQSLEYKHLHAIQEQRMEHLKSQHQTELSNQVEYSQRRENELKRKHLAAMRQQPKSLKSKESQIKKQFQETVKVQEKQYRAWKNHVLETVPKKEQKDVLRRMKDEQMRKLAILAEQYNRSITELNQKQTGKLSDSQEKERNQLTVQLQQELELLTAYQSKVKKVTESQHDRELKDLEQKVSLRRAMLEQRMEEDTVQLETERSDRIRGLLEQQCHEIEMFDQESFRMGFSTVVITNYGDQVYVDQHGQGDEAAKPGHPQHPLHVSAS</sequence>
<evidence type="ECO:0000256" key="1">
    <source>
        <dbReference type="ARBA" id="ARBA00008874"/>
    </source>
</evidence>
<dbReference type="SMART" id="SM00220">
    <property type="entry name" value="S_TKc"/>
    <property type="match status" value="1"/>
</dbReference>
<dbReference type="GO" id="GO:0005737">
    <property type="term" value="C:cytoplasm"/>
    <property type="evidence" value="ECO:0000318"/>
    <property type="project" value="GO_Central"/>
</dbReference>
<comment type="similarity">
    <text evidence="1">Belongs to the protein kinase superfamily. STE Ser/Thr protein kinase family. STE20 subfamily.</text>
</comment>
<feature type="region of interest" description="Disordered" evidence="11">
    <location>
        <begin position="303"/>
        <end position="375"/>
    </location>
</feature>
<dbReference type="FunFam" id="1.10.510.10:FF:000030">
    <property type="entry name" value="Serine/threonine-protein kinase TAO2, putative"/>
    <property type="match status" value="1"/>
</dbReference>
<dbReference type="InterPro" id="IPR000719">
    <property type="entry name" value="Prot_kinase_dom"/>
</dbReference>
<protein>
    <recommendedName>
        <fullName evidence="2">non-specific serine/threonine protein kinase</fullName>
        <ecNumber evidence="2">2.7.11.1</ecNumber>
    </recommendedName>
</protein>
<comment type="catalytic activity">
    <reaction evidence="9">
        <text>L-seryl-[protein] + ATP = O-phospho-L-seryl-[protein] + ADP + H(+)</text>
        <dbReference type="Rhea" id="RHEA:17989"/>
        <dbReference type="Rhea" id="RHEA-COMP:9863"/>
        <dbReference type="Rhea" id="RHEA-COMP:11604"/>
        <dbReference type="ChEBI" id="CHEBI:15378"/>
        <dbReference type="ChEBI" id="CHEBI:29999"/>
        <dbReference type="ChEBI" id="CHEBI:30616"/>
        <dbReference type="ChEBI" id="CHEBI:83421"/>
        <dbReference type="ChEBI" id="CHEBI:456216"/>
        <dbReference type="EC" id="2.7.11.1"/>
    </reaction>
</comment>
<proteinExistence type="inferred from homology"/>
<evidence type="ECO:0000256" key="9">
    <source>
        <dbReference type="ARBA" id="ARBA00048679"/>
    </source>
</evidence>
<dbReference type="GeneTree" id="ENSGT00940000168060"/>
<dbReference type="PANTHER" id="PTHR47167">
    <property type="entry name" value="SERINE/THREONINE-PROTEIN KINASE TAO1-LIKE PROTEIN"/>
    <property type="match status" value="1"/>
</dbReference>
<dbReference type="InterPro" id="IPR051234">
    <property type="entry name" value="TAO_STE20_kinase"/>
</dbReference>
<dbReference type="EMBL" id="EAAA01000056">
    <property type="status" value="NOT_ANNOTATED_CDS"/>
    <property type="molecule type" value="Genomic_DNA"/>
</dbReference>
<evidence type="ECO:0000256" key="10">
    <source>
        <dbReference type="SAM" id="Coils"/>
    </source>
</evidence>
<keyword evidence="10" id="KW-0175">Coiled coil</keyword>
<dbReference type="Proteomes" id="UP000008144">
    <property type="component" value="Chromosome 1"/>
</dbReference>
<reference evidence="14" key="1">
    <citation type="journal article" date="2002" name="Science">
        <title>The draft genome of Ciona intestinalis: insights into chordate and vertebrate origins.</title>
        <authorList>
            <person name="Dehal P."/>
            <person name="Satou Y."/>
            <person name="Campbell R.K."/>
            <person name="Chapman J."/>
            <person name="Degnan B."/>
            <person name="De Tomaso A."/>
            <person name="Davidson B."/>
            <person name="Di Gregorio A."/>
            <person name="Gelpke M."/>
            <person name="Goodstein D.M."/>
            <person name="Harafuji N."/>
            <person name="Hastings K.E."/>
            <person name="Ho I."/>
            <person name="Hotta K."/>
            <person name="Huang W."/>
            <person name="Kawashima T."/>
            <person name="Lemaire P."/>
            <person name="Martinez D."/>
            <person name="Meinertzhagen I.A."/>
            <person name="Necula S."/>
            <person name="Nonaka M."/>
            <person name="Putnam N."/>
            <person name="Rash S."/>
            <person name="Saiga H."/>
            <person name="Satake M."/>
            <person name="Terry A."/>
            <person name="Yamada L."/>
            <person name="Wang H.G."/>
            <person name="Awazu S."/>
            <person name="Azumi K."/>
            <person name="Boore J."/>
            <person name="Branno M."/>
            <person name="Chin-Bow S."/>
            <person name="DeSantis R."/>
            <person name="Doyle S."/>
            <person name="Francino P."/>
            <person name="Keys D.N."/>
            <person name="Haga S."/>
            <person name="Hayashi H."/>
            <person name="Hino K."/>
            <person name="Imai K.S."/>
            <person name="Inaba K."/>
            <person name="Kano S."/>
            <person name="Kobayashi K."/>
            <person name="Kobayashi M."/>
            <person name="Lee B.I."/>
            <person name="Makabe K.W."/>
            <person name="Manohar C."/>
            <person name="Matassi G."/>
            <person name="Medina M."/>
            <person name="Mochizuki Y."/>
            <person name="Mount S."/>
            <person name="Morishita T."/>
            <person name="Miura S."/>
            <person name="Nakayama A."/>
            <person name="Nishizaka S."/>
            <person name="Nomoto H."/>
            <person name="Ohta F."/>
            <person name="Oishi K."/>
            <person name="Rigoutsos I."/>
            <person name="Sano M."/>
            <person name="Sasaki A."/>
            <person name="Sasakura Y."/>
            <person name="Shoguchi E."/>
            <person name="Shin-i T."/>
            <person name="Spagnuolo A."/>
            <person name="Stainier D."/>
            <person name="Suzuki M.M."/>
            <person name="Tassy O."/>
            <person name="Takatori N."/>
            <person name="Tokuoka M."/>
            <person name="Yagi K."/>
            <person name="Yoshizaki F."/>
            <person name="Wada S."/>
            <person name="Zhang C."/>
            <person name="Hyatt P.D."/>
            <person name="Larimer F."/>
            <person name="Detter C."/>
            <person name="Doggett N."/>
            <person name="Glavina T."/>
            <person name="Hawkins T."/>
            <person name="Richardson P."/>
            <person name="Lucas S."/>
            <person name="Kohara Y."/>
            <person name="Levine M."/>
            <person name="Satoh N."/>
            <person name="Rokhsar D.S."/>
        </authorList>
    </citation>
    <scope>NUCLEOTIDE SEQUENCE [LARGE SCALE GENOMIC DNA]</scope>
</reference>
<dbReference type="EC" id="2.7.11.1" evidence="2"/>
<dbReference type="OMA" id="NQMDYNK"/>
<dbReference type="GO" id="GO:0004674">
    <property type="term" value="F:protein serine/threonine kinase activity"/>
    <property type="evidence" value="ECO:0000318"/>
    <property type="project" value="GO_Central"/>
</dbReference>
<dbReference type="SUPFAM" id="SSF56112">
    <property type="entry name" value="Protein kinase-like (PK-like)"/>
    <property type="match status" value="1"/>
</dbReference>
<dbReference type="Gene3D" id="3.30.200.20">
    <property type="entry name" value="Phosphorylase Kinase, domain 1"/>
    <property type="match status" value="1"/>
</dbReference>
<dbReference type="Ensembl" id="ENSCINT00000005522.3">
    <property type="protein sequence ID" value="ENSCINP00000005522.3"/>
    <property type="gene ID" value="ENSCING00000002706.3"/>
</dbReference>
<feature type="domain" description="Protein kinase" evidence="12">
    <location>
        <begin position="1"/>
        <end position="223"/>
    </location>
</feature>
<dbReference type="GO" id="GO:0032874">
    <property type="term" value="P:positive regulation of stress-activated MAPK cascade"/>
    <property type="evidence" value="ECO:0000318"/>
    <property type="project" value="GO_Central"/>
</dbReference>
<evidence type="ECO:0000256" key="5">
    <source>
        <dbReference type="ARBA" id="ARBA00022741"/>
    </source>
</evidence>
<evidence type="ECO:0000256" key="8">
    <source>
        <dbReference type="ARBA" id="ARBA00047899"/>
    </source>
</evidence>
<dbReference type="Gene3D" id="1.10.510.10">
    <property type="entry name" value="Transferase(Phosphotransferase) domain 1"/>
    <property type="match status" value="1"/>
</dbReference>
<evidence type="ECO:0000256" key="3">
    <source>
        <dbReference type="ARBA" id="ARBA00022527"/>
    </source>
</evidence>
<keyword evidence="3" id="KW-0723">Serine/threonine-protein kinase</keyword>
<keyword evidence="6" id="KW-0418">Kinase</keyword>
<reference evidence="13" key="3">
    <citation type="submission" date="2025-08" db="UniProtKB">
        <authorList>
            <consortium name="Ensembl"/>
        </authorList>
    </citation>
    <scope>IDENTIFICATION</scope>
</reference>
<evidence type="ECO:0000256" key="7">
    <source>
        <dbReference type="ARBA" id="ARBA00022840"/>
    </source>
</evidence>
<dbReference type="HOGENOM" id="CLU_000288_2_2_1"/>
<evidence type="ECO:0000259" key="12">
    <source>
        <dbReference type="PROSITE" id="PS50011"/>
    </source>
</evidence>
<dbReference type="PANTHER" id="PTHR47167:SF4">
    <property type="entry name" value="SERINE_THREONINE-PROTEIN KINASE TAO"/>
    <property type="match status" value="1"/>
</dbReference>
<feature type="region of interest" description="Disordered" evidence="11">
    <location>
        <begin position="839"/>
        <end position="859"/>
    </location>
</feature>
<dbReference type="FunCoup" id="F6UDW5">
    <property type="interactions" value="194"/>
</dbReference>
<evidence type="ECO:0000256" key="2">
    <source>
        <dbReference type="ARBA" id="ARBA00012513"/>
    </source>
</evidence>
<evidence type="ECO:0000256" key="4">
    <source>
        <dbReference type="ARBA" id="ARBA00022679"/>
    </source>
</evidence>
<dbReference type="GO" id="GO:0046330">
    <property type="term" value="P:positive regulation of JNK cascade"/>
    <property type="evidence" value="ECO:0000318"/>
    <property type="project" value="GO_Central"/>
</dbReference>
<dbReference type="PROSITE" id="PS50011">
    <property type="entry name" value="PROTEIN_KINASE_DOM"/>
    <property type="match status" value="1"/>
</dbReference>
<dbReference type="GO" id="GO:0005524">
    <property type="term" value="F:ATP binding"/>
    <property type="evidence" value="ECO:0007669"/>
    <property type="project" value="UniProtKB-KW"/>
</dbReference>
<accession>F6UDW5</accession>
<dbReference type="Pfam" id="PF00069">
    <property type="entry name" value="Pkinase"/>
    <property type="match status" value="1"/>
</dbReference>
<evidence type="ECO:0000256" key="11">
    <source>
        <dbReference type="SAM" id="MobiDB-lite"/>
    </source>
</evidence>
<keyword evidence="14" id="KW-1185">Reference proteome</keyword>
<feature type="coiled-coil region" evidence="10">
    <location>
        <begin position="399"/>
        <end position="578"/>
    </location>
</feature>
<evidence type="ECO:0000313" key="14">
    <source>
        <dbReference type="Proteomes" id="UP000008144"/>
    </source>
</evidence>